<proteinExistence type="predicted"/>
<dbReference type="EMBL" id="PEBX01000014">
    <property type="protein sequence ID" value="PTQ57021.1"/>
    <property type="molecule type" value="Genomic_DNA"/>
</dbReference>
<keyword evidence="1" id="KW-0812">Transmembrane</keyword>
<comment type="caution">
    <text evidence="2">The sequence shown here is derived from an EMBL/GenBank/DDBJ whole genome shotgun (WGS) entry which is preliminary data.</text>
</comment>
<sequence length="209" mass="23533">MLNTSLLMLFLSVAIGGLLSLNLFVTKSERNAELDRWLTLAMTAIIVYKLFPLLYEPGLVLRPLDLLLQNAGVQGIGLAAMVVLALFFWNHRRQKGALYRHFFALAMILLIAYGLYGLLTLSVYRGIPLFVFKGLVGLLFPFLLWRHSRSDYILLPLAAGGVVFIEALGPGMRWYGLTLVQWGALLVYVILLLLSLLNKEPDKREEQAR</sequence>
<evidence type="ECO:0000313" key="2">
    <source>
        <dbReference type="EMBL" id="PTQ57021.1"/>
    </source>
</evidence>
<feature type="transmembrane region" description="Helical" evidence="1">
    <location>
        <begin position="174"/>
        <end position="197"/>
    </location>
</feature>
<accession>A0A2R6Y2Y1</accession>
<organism evidence="2 3">
    <name type="scientific">Candidatus Carbonibacillus altaicus</name>
    <dbReference type="NCBI Taxonomy" id="2163959"/>
    <lineage>
        <taxon>Bacteria</taxon>
        <taxon>Bacillati</taxon>
        <taxon>Bacillota</taxon>
        <taxon>Bacilli</taxon>
        <taxon>Bacillales</taxon>
        <taxon>Candidatus Carbonibacillus</taxon>
    </lineage>
</organism>
<feature type="transmembrane region" description="Helical" evidence="1">
    <location>
        <begin position="101"/>
        <end position="121"/>
    </location>
</feature>
<feature type="transmembrane region" description="Helical" evidence="1">
    <location>
        <begin position="37"/>
        <end position="55"/>
    </location>
</feature>
<keyword evidence="1" id="KW-0472">Membrane</keyword>
<feature type="transmembrane region" description="Helical" evidence="1">
    <location>
        <begin position="152"/>
        <end position="168"/>
    </location>
</feature>
<name>A0A2R6Y2Y1_9BACL</name>
<reference evidence="3" key="1">
    <citation type="journal article" date="2018" name="Sci. Rep.">
        <title>Lignite coal burning seam in the remote Altai Mountains harbors a hydrogen-driven thermophilic microbial community.</title>
        <authorList>
            <person name="Kadnikov V.V."/>
            <person name="Mardanov A.V."/>
            <person name="Ivasenko D.A."/>
            <person name="Antsiferov D.V."/>
            <person name="Beletsky A.V."/>
            <person name="Karnachuk O.V."/>
            <person name="Ravin N.V."/>
        </authorList>
    </citation>
    <scope>NUCLEOTIDE SEQUENCE [LARGE SCALE GENOMIC DNA]</scope>
</reference>
<evidence type="ECO:0000313" key="3">
    <source>
        <dbReference type="Proteomes" id="UP000244338"/>
    </source>
</evidence>
<dbReference type="Proteomes" id="UP000244338">
    <property type="component" value="Unassembled WGS sequence"/>
</dbReference>
<dbReference type="AlphaFoldDB" id="A0A2R6Y2Y1"/>
<gene>
    <name evidence="2" type="ORF">BSOLF_2291</name>
</gene>
<keyword evidence="1" id="KW-1133">Transmembrane helix</keyword>
<protein>
    <submittedName>
        <fullName evidence="2">Uncharacterized protein</fullName>
    </submittedName>
</protein>
<evidence type="ECO:0000256" key="1">
    <source>
        <dbReference type="SAM" id="Phobius"/>
    </source>
</evidence>
<feature type="transmembrane region" description="Helical" evidence="1">
    <location>
        <begin position="127"/>
        <end position="145"/>
    </location>
</feature>
<feature type="transmembrane region" description="Helical" evidence="1">
    <location>
        <begin position="6"/>
        <end position="25"/>
    </location>
</feature>
<feature type="transmembrane region" description="Helical" evidence="1">
    <location>
        <begin position="67"/>
        <end position="89"/>
    </location>
</feature>